<evidence type="ECO:0000256" key="2">
    <source>
        <dbReference type="ARBA" id="ARBA00022598"/>
    </source>
</evidence>
<proteinExistence type="inferred from homology"/>
<sequence>MPMRIEEGAELWRPSAETVEAARITDFMRWLAAERGVETGDYEALRRWSVTEPAAFWQALIDRFGIRFSSPAETPIASEEMPGAVWFPGATINYARVAFDQARPGEVAIFHQSEVRPLQALTWDAFELKVRALMGRLRAMGVKPGDRVAAYLPNTPEAAIACLAATGVGAIWSSCSPDFGTRSVLDRFGQIRPKVVFAVDGYAYGGRQFDRRAVVKQIFEHLPDAEHLVFLPYLNPADRSLPVESAVLWDDLVEGPEAMALAATQEFEEVPFEHPLWIQYSSGTTGLPKGIVHSHGGIVLEHVKSHGLAGDLNPGDRFMWFTTTGWTMWNSQLSGLLVGATLVIYDGNPAWPDPYPLWRLIEKTKLNVFGTSAAWLTAQAAAGAEPGAMFDLSALRSIGSTGSPLPPEGYAFVYEKVKRDLWLNAISGGTDTCAAFVGGSVILPVNAGEMQARALGVDVAALDDEGRELIGEVGELVIRRPMPSMPVMFWNDEDGSRYRESYFEMYPGWWRHGDFLKITRRGTAVIYGRSDSTLNRHGIRIGTAEVYRVVDNLPGVRDSLIVNLDLPHGRFFMPLFVSLEEGASLDEALQNRIRREIREACSPRHVPDVIVEIPDVPYTLTGKKIEVPVRRILMGAPIEKAANPGAMRNPESLDVFVAYADEVRRRIRDAEETAA</sequence>
<dbReference type="NCBIfam" id="TIGR01217">
    <property type="entry name" value="ac_ac_CoA_syn"/>
    <property type="match status" value="1"/>
</dbReference>
<dbReference type="EMBL" id="LPZR01000165">
    <property type="protein sequence ID" value="KYO51781.1"/>
    <property type="molecule type" value="Genomic_DNA"/>
</dbReference>
<keyword evidence="2" id="KW-0436">Ligase</keyword>
<dbReference type="PROSITE" id="PS00455">
    <property type="entry name" value="AMP_BINDING"/>
    <property type="match status" value="1"/>
</dbReference>
<evidence type="ECO:0000313" key="7">
    <source>
        <dbReference type="EMBL" id="KYO51781.1"/>
    </source>
</evidence>
<feature type="domain" description="AMP-dependent synthetase/ligase" evidence="5">
    <location>
        <begin position="103"/>
        <end position="482"/>
    </location>
</feature>
<protein>
    <submittedName>
        <fullName evidence="7">Acetoacetyl-CoA synthetase</fullName>
    </submittedName>
</protein>
<dbReference type="RefSeq" id="WP_062765408.1">
    <property type="nucleotide sequence ID" value="NZ_CP121045.1"/>
</dbReference>
<dbReference type="InterPro" id="IPR020845">
    <property type="entry name" value="AMP-binding_CS"/>
</dbReference>
<comment type="similarity">
    <text evidence="1">Belongs to the ATP-dependent AMP-binding enzyme family.</text>
</comment>
<dbReference type="Proteomes" id="UP000075787">
    <property type="component" value="Unassembled WGS sequence"/>
</dbReference>
<dbReference type="InterPro" id="IPR000873">
    <property type="entry name" value="AMP-dep_synth/lig_dom"/>
</dbReference>
<evidence type="ECO:0000259" key="6">
    <source>
        <dbReference type="Pfam" id="PF16177"/>
    </source>
</evidence>
<dbReference type="InterPro" id="IPR045851">
    <property type="entry name" value="AMP-bd_C_sf"/>
</dbReference>
<evidence type="ECO:0000313" key="8">
    <source>
        <dbReference type="Proteomes" id="UP000075787"/>
    </source>
</evidence>
<evidence type="ECO:0000259" key="5">
    <source>
        <dbReference type="Pfam" id="PF00501"/>
    </source>
</evidence>
<dbReference type="Gene3D" id="3.40.50.12780">
    <property type="entry name" value="N-terminal domain of ligase-like"/>
    <property type="match status" value="1"/>
</dbReference>
<gene>
    <name evidence="7" type="ORF">AUP44_07525</name>
</gene>
<dbReference type="PANTHER" id="PTHR42921">
    <property type="entry name" value="ACETOACETYL-COA SYNTHETASE"/>
    <property type="match status" value="1"/>
</dbReference>
<dbReference type="InterPro" id="IPR032387">
    <property type="entry name" value="ACAS_N"/>
</dbReference>
<evidence type="ECO:0000256" key="1">
    <source>
        <dbReference type="ARBA" id="ARBA00006432"/>
    </source>
</evidence>
<feature type="domain" description="Acetyl-coenzyme A synthetase N-terminal" evidence="6">
    <location>
        <begin position="42"/>
        <end position="95"/>
    </location>
</feature>
<dbReference type="InterPro" id="IPR005914">
    <property type="entry name" value="Acac_CoA_synth"/>
</dbReference>
<dbReference type="Pfam" id="PF00501">
    <property type="entry name" value="AMP-binding"/>
    <property type="match status" value="1"/>
</dbReference>
<dbReference type="GO" id="GO:0005524">
    <property type="term" value="F:ATP binding"/>
    <property type="evidence" value="ECO:0007669"/>
    <property type="project" value="UniProtKB-KW"/>
</dbReference>
<name>A0A161R2G9_9PROT</name>
<dbReference type="PANTHER" id="PTHR42921:SF1">
    <property type="entry name" value="ACETOACETYL-COA SYNTHETASE"/>
    <property type="match status" value="1"/>
</dbReference>
<dbReference type="GeneID" id="97242314"/>
<comment type="caution">
    <text evidence="7">The sequence shown here is derived from an EMBL/GenBank/DDBJ whole genome shotgun (WGS) entry which is preliminary data.</text>
</comment>
<reference evidence="7 8" key="1">
    <citation type="submission" date="2015-12" db="EMBL/GenBank/DDBJ databases">
        <title>Genome sequence of Tistrella mobilis MCCC 1A02139.</title>
        <authorList>
            <person name="Lu L."/>
            <person name="Lai Q."/>
            <person name="Shao Z."/>
            <person name="Qian P."/>
        </authorList>
    </citation>
    <scope>NUCLEOTIDE SEQUENCE [LARGE SCALE GENOMIC DNA]</scope>
    <source>
        <strain evidence="7 8">MCCC 1A02139</strain>
    </source>
</reference>
<dbReference type="GO" id="GO:0030729">
    <property type="term" value="F:acetoacetate-CoA ligase activity"/>
    <property type="evidence" value="ECO:0007669"/>
    <property type="project" value="InterPro"/>
</dbReference>
<keyword evidence="4" id="KW-0067">ATP-binding</keyword>
<dbReference type="GO" id="GO:0006629">
    <property type="term" value="P:lipid metabolic process"/>
    <property type="evidence" value="ECO:0007669"/>
    <property type="project" value="InterPro"/>
</dbReference>
<keyword evidence="3" id="KW-0547">Nucleotide-binding</keyword>
<dbReference type="Pfam" id="PF16177">
    <property type="entry name" value="ACAS_N"/>
    <property type="match status" value="1"/>
</dbReference>
<organism evidence="7 8">
    <name type="scientific">Tistrella mobilis</name>
    <dbReference type="NCBI Taxonomy" id="171437"/>
    <lineage>
        <taxon>Bacteria</taxon>
        <taxon>Pseudomonadati</taxon>
        <taxon>Pseudomonadota</taxon>
        <taxon>Alphaproteobacteria</taxon>
        <taxon>Geminicoccales</taxon>
        <taxon>Geminicoccaceae</taxon>
        <taxon>Tistrella</taxon>
    </lineage>
</organism>
<dbReference type="NCBIfam" id="NF002937">
    <property type="entry name" value="PRK03584.1"/>
    <property type="match status" value="1"/>
</dbReference>
<evidence type="ECO:0000256" key="4">
    <source>
        <dbReference type="ARBA" id="ARBA00022840"/>
    </source>
</evidence>
<dbReference type="InterPro" id="IPR042099">
    <property type="entry name" value="ANL_N_sf"/>
</dbReference>
<evidence type="ECO:0000256" key="3">
    <source>
        <dbReference type="ARBA" id="ARBA00022741"/>
    </source>
</evidence>
<dbReference type="Gene3D" id="3.30.300.30">
    <property type="match status" value="1"/>
</dbReference>
<dbReference type="OrthoDB" id="4471305at2"/>
<accession>A0A161R2G9</accession>
<dbReference type="SUPFAM" id="SSF56801">
    <property type="entry name" value="Acetyl-CoA synthetase-like"/>
    <property type="match status" value="1"/>
</dbReference>
<dbReference type="AlphaFoldDB" id="A0A161R2G9"/>